<reference evidence="2" key="1">
    <citation type="submission" date="2015-04" db="UniProtKB">
        <authorList>
            <consortium name="EnsemblPlants"/>
        </authorList>
    </citation>
    <scope>IDENTIFICATION</scope>
</reference>
<name>A0A0E0M5I8_ORYPU</name>
<accession>A0A0E0M5I8</accession>
<organism evidence="2">
    <name type="scientific">Oryza punctata</name>
    <name type="common">Red rice</name>
    <dbReference type="NCBI Taxonomy" id="4537"/>
    <lineage>
        <taxon>Eukaryota</taxon>
        <taxon>Viridiplantae</taxon>
        <taxon>Streptophyta</taxon>
        <taxon>Embryophyta</taxon>
        <taxon>Tracheophyta</taxon>
        <taxon>Spermatophyta</taxon>
        <taxon>Magnoliopsida</taxon>
        <taxon>Liliopsida</taxon>
        <taxon>Poales</taxon>
        <taxon>Poaceae</taxon>
        <taxon>BOP clade</taxon>
        <taxon>Oryzoideae</taxon>
        <taxon>Oryzeae</taxon>
        <taxon>Oryzinae</taxon>
        <taxon>Oryza</taxon>
    </lineage>
</organism>
<sequence>MGREAHWEKDESTWRAESSPTSSSPPSPSSPSPWWLPILGQPDPVAPKLRMPSGEDRAYNLAGDRSIDDAYINPSIASLTFT</sequence>
<dbReference type="HOGENOM" id="CLU_2562321_0_0_1"/>
<dbReference type="Proteomes" id="UP000026962">
    <property type="component" value="Chromosome 10"/>
</dbReference>
<evidence type="ECO:0000313" key="3">
    <source>
        <dbReference type="Proteomes" id="UP000026962"/>
    </source>
</evidence>
<evidence type="ECO:0000313" key="2">
    <source>
        <dbReference type="EnsemblPlants" id="OPUNC10G02050.1"/>
    </source>
</evidence>
<feature type="compositionally biased region" description="Basic and acidic residues" evidence="1">
    <location>
        <begin position="1"/>
        <end position="14"/>
    </location>
</feature>
<proteinExistence type="predicted"/>
<evidence type="ECO:0000256" key="1">
    <source>
        <dbReference type="SAM" id="MobiDB-lite"/>
    </source>
</evidence>
<protein>
    <submittedName>
        <fullName evidence="2">Uncharacterized protein</fullName>
    </submittedName>
</protein>
<feature type="region of interest" description="Disordered" evidence="1">
    <location>
        <begin position="1"/>
        <end position="51"/>
    </location>
</feature>
<dbReference type="EnsemblPlants" id="OPUNC10G02050.1">
    <property type="protein sequence ID" value="OPUNC10G02050.1"/>
    <property type="gene ID" value="OPUNC10G02050"/>
</dbReference>
<keyword evidence="3" id="KW-1185">Reference proteome</keyword>
<dbReference type="Gramene" id="OPUNC10G02050.1">
    <property type="protein sequence ID" value="OPUNC10G02050.1"/>
    <property type="gene ID" value="OPUNC10G02050"/>
</dbReference>
<dbReference type="AlphaFoldDB" id="A0A0E0M5I8"/>
<reference evidence="2" key="2">
    <citation type="submission" date="2018-05" db="EMBL/GenBank/DDBJ databases">
        <title>OpunRS2 (Oryza punctata Reference Sequence Version 2).</title>
        <authorList>
            <person name="Zhang J."/>
            <person name="Kudrna D."/>
            <person name="Lee S."/>
            <person name="Talag J."/>
            <person name="Welchert J."/>
            <person name="Wing R.A."/>
        </authorList>
    </citation>
    <scope>NUCLEOTIDE SEQUENCE [LARGE SCALE GENOMIC DNA]</scope>
</reference>